<sequence>MATKIKVKLILELRASLMSRNAIAQLRGMSRNSVTSVFRIADQMGIAYSDVKDKSPDEVYKLFFPDKHAVESLYQAPDYEYVHSELKKVGVTLKLLWKEYLDTCSAVVTMPMGYTKYCRGYQDHTVSNKLTNHLEHRPGVKAEVDWSGPTMSYTDMQTGEVITAYLFVGTLPYSQYSYVEPCLDMKQNTWLRCHVHMYEYFNGVPIRTVCDNLKTAVIKHPKEGDIILNDEYEALAQHYVTAVMPTGVRKPKQKSSVEGTVGKIATAIIARLRNRRFASFNELKLGVSDALDDFNKAPFQIREGSRFEIFDGEERQYLHSLPEIPYEIADWFYQRSIGLDSHIVLAKNRYSCPHQYMGKKVDVRVSENFVEIYYMDQRITTHKKFPGYLTNRYSTHEEDMPDHFNKPEWDDTRIVHWAYSIGKHTGEVIERIFSNVKIKEQGYNPSLSVLRLSKTYSEARLETACELALTKVNVPRYHHLKTILASNQDQVFLGNKQKQSTPTRDGEGYVRGPEYYGGKIR</sequence>
<dbReference type="PANTHER" id="PTHR35004:SF8">
    <property type="entry name" value="TRANSPOSASE RV3428C-RELATED"/>
    <property type="match status" value="1"/>
</dbReference>
<feature type="domain" description="Integrase catalytic" evidence="1">
    <location>
        <begin position="134"/>
        <end position="314"/>
    </location>
</feature>
<dbReference type="PROSITE" id="PS50994">
    <property type="entry name" value="INTEGRASE"/>
    <property type="match status" value="1"/>
</dbReference>
<name>A0ABS4G6J3_9CLOT</name>
<keyword evidence="3" id="KW-1185">Reference proteome</keyword>
<dbReference type="NCBIfam" id="NF033546">
    <property type="entry name" value="transpos_IS21"/>
    <property type="match status" value="1"/>
</dbReference>
<accession>A0ABS4G6J3</accession>
<dbReference type="Proteomes" id="UP001519271">
    <property type="component" value="Unassembled WGS sequence"/>
</dbReference>
<dbReference type="InterPro" id="IPR001584">
    <property type="entry name" value="Integrase_cat-core"/>
</dbReference>
<evidence type="ECO:0000313" key="3">
    <source>
        <dbReference type="Proteomes" id="UP001519271"/>
    </source>
</evidence>
<protein>
    <submittedName>
        <fullName evidence="2">Transposase</fullName>
    </submittedName>
</protein>
<organism evidence="2 3">
    <name type="scientific">Youngiibacter multivorans</name>
    <dbReference type="NCBI Taxonomy" id="937251"/>
    <lineage>
        <taxon>Bacteria</taxon>
        <taxon>Bacillati</taxon>
        <taxon>Bacillota</taxon>
        <taxon>Clostridia</taxon>
        <taxon>Eubacteriales</taxon>
        <taxon>Clostridiaceae</taxon>
        <taxon>Youngiibacter</taxon>
    </lineage>
</organism>
<dbReference type="RefSeq" id="WP_209460380.1">
    <property type="nucleotide sequence ID" value="NZ_JAGGKC010000025.1"/>
</dbReference>
<evidence type="ECO:0000259" key="1">
    <source>
        <dbReference type="PROSITE" id="PS50994"/>
    </source>
</evidence>
<dbReference type="InterPro" id="IPR054353">
    <property type="entry name" value="IstA-like_C"/>
</dbReference>
<evidence type="ECO:0000313" key="2">
    <source>
        <dbReference type="EMBL" id="MBP1920200.1"/>
    </source>
</evidence>
<proteinExistence type="predicted"/>
<dbReference type="Pfam" id="PF22483">
    <property type="entry name" value="Mu-transpos_C_2"/>
    <property type="match status" value="1"/>
</dbReference>
<dbReference type="PANTHER" id="PTHR35004">
    <property type="entry name" value="TRANSPOSASE RV3428C-RELATED"/>
    <property type="match status" value="1"/>
</dbReference>
<reference evidence="2 3" key="1">
    <citation type="submission" date="2021-03" db="EMBL/GenBank/DDBJ databases">
        <title>Genomic Encyclopedia of Type Strains, Phase IV (KMG-IV): sequencing the most valuable type-strain genomes for metagenomic binning, comparative biology and taxonomic classification.</title>
        <authorList>
            <person name="Goeker M."/>
        </authorList>
    </citation>
    <scope>NUCLEOTIDE SEQUENCE [LARGE SCALE GENOMIC DNA]</scope>
    <source>
        <strain evidence="2 3">DSM 6139</strain>
    </source>
</reference>
<comment type="caution">
    <text evidence="2">The sequence shown here is derived from an EMBL/GenBank/DDBJ whole genome shotgun (WGS) entry which is preliminary data.</text>
</comment>
<gene>
    <name evidence="2" type="ORF">J2Z34_002698</name>
</gene>
<dbReference type="EMBL" id="JAGGKC010000025">
    <property type="protein sequence ID" value="MBP1920200.1"/>
    <property type="molecule type" value="Genomic_DNA"/>
</dbReference>